<dbReference type="InterPro" id="IPR036005">
    <property type="entry name" value="Creatinase/aminopeptidase-like"/>
</dbReference>
<reference evidence="3 4" key="1">
    <citation type="submission" date="2010-11" db="EMBL/GenBank/DDBJ databases">
        <authorList>
            <person name="Durkin A.S."/>
            <person name="Madupu R."/>
            <person name="Torralba M."/>
            <person name="Gillis M."/>
            <person name="Methe B."/>
            <person name="Sutton G."/>
            <person name="Nelson K.E."/>
        </authorList>
    </citation>
    <scope>NUCLEOTIDE SEQUENCE [LARGE SCALE GENOMIC DNA]</scope>
    <source>
        <strain evidence="3 4">UPII 345-E</strain>
    </source>
</reference>
<dbReference type="EMBL" id="AENT01000024">
    <property type="protein sequence ID" value="EFR42527.1"/>
    <property type="molecule type" value="Genomic_DNA"/>
</dbReference>
<dbReference type="OrthoDB" id="9806388at2"/>
<dbReference type="InterPro" id="IPR001714">
    <property type="entry name" value="Pept_M24_MAP"/>
</dbReference>
<dbReference type="GO" id="GO:0004177">
    <property type="term" value="F:aminopeptidase activity"/>
    <property type="evidence" value="ECO:0007669"/>
    <property type="project" value="UniProtKB-ARBA"/>
</dbReference>
<accession>E4L9Q0</accession>
<evidence type="ECO:0000259" key="2">
    <source>
        <dbReference type="Pfam" id="PF01321"/>
    </source>
</evidence>
<feature type="domain" description="Peptidase M24" evidence="1">
    <location>
        <begin position="136"/>
        <end position="338"/>
    </location>
</feature>
<dbReference type="PANTHER" id="PTHR46112:SF3">
    <property type="entry name" value="AMINOPEPTIDASE YPDF"/>
    <property type="match status" value="1"/>
</dbReference>
<dbReference type="Pfam" id="PF01321">
    <property type="entry name" value="Creatinase_N"/>
    <property type="match status" value="1"/>
</dbReference>
<evidence type="ECO:0000313" key="3">
    <source>
        <dbReference type="EMBL" id="EFR42527.1"/>
    </source>
</evidence>
<organism evidence="3 4">
    <name type="scientific">Dialister micraerophilus UPII 345-E</name>
    <dbReference type="NCBI Taxonomy" id="910314"/>
    <lineage>
        <taxon>Bacteria</taxon>
        <taxon>Bacillati</taxon>
        <taxon>Bacillota</taxon>
        <taxon>Negativicutes</taxon>
        <taxon>Veillonellales</taxon>
        <taxon>Veillonellaceae</taxon>
        <taxon>Dialister</taxon>
    </lineage>
</organism>
<name>E4L9Q0_9FIRM</name>
<dbReference type="InterPro" id="IPR050659">
    <property type="entry name" value="Peptidase_M24B"/>
</dbReference>
<evidence type="ECO:0000313" key="4">
    <source>
        <dbReference type="Proteomes" id="UP000004594"/>
    </source>
</evidence>
<dbReference type="PRINTS" id="PR00599">
    <property type="entry name" value="MAPEPTIDASE"/>
</dbReference>
<dbReference type="GO" id="GO:0008235">
    <property type="term" value="F:metalloexopeptidase activity"/>
    <property type="evidence" value="ECO:0007669"/>
    <property type="project" value="UniProtKB-ARBA"/>
</dbReference>
<dbReference type="eggNOG" id="COG0006">
    <property type="taxonomic scope" value="Bacteria"/>
</dbReference>
<dbReference type="Proteomes" id="UP000004594">
    <property type="component" value="Unassembled WGS sequence"/>
</dbReference>
<evidence type="ECO:0000259" key="1">
    <source>
        <dbReference type="Pfam" id="PF00557"/>
    </source>
</evidence>
<dbReference type="Gene3D" id="3.90.230.10">
    <property type="entry name" value="Creatinase/methionine aminopeptidase superfamily"/>
    <property type="match status" value="1"/>
</dbReference>
<dbReference type="SUPFAM" id="SSF53092">
    <property type="entry name" value="Creatinase/prolidase N-terminal domain"/>
    <property type="match status" value="1"/>
</dbReference>
<dbReference type="InterPro" id="IPR029149">
    <property type="entry name" value="Creatin/AminoP/Spt16_N"/>
</dbReference>
<dbReference type="InterPro" id="IPR000994">
    <property type="entry name" value="Pept_M24"/>
</dbReference>
<dbReference type="RefSeq" id="WP_007554804.1">
    <property type="nucleotide sequence ID" value="NZ_AENT01000024.1"/>
</dbReference>
<proteinExistence type="predicted"/>
<dbReference type="PANTHER" id="PTHR46112">
    <property type="entry name" value="AMINOPEPTIDASE"/>
    <property type="match status" value="1"/>
</dbReference>
<protein>
    <submittedName>
        <fullName evidence="3">Creatinase</fullName>
    </submittedName>
</protein>
<dbReference type="Pfam" id="PF00557">
    <property type="entry name" value="Peptidase_M24"/>
    <property type="match status" value="1"/>
</dbReference>
<dbReference type="AlphaFoldDB" id="E4L9Q0"/>
<dbReference type="InterPro" id="IPR000587">
    <property type="entry name" value="Creatinase_N"/>
</dbReference>
<sequence>MQKRTEKIRKMMKNNQIDFIIVSEEASIKYLTDETIDAGERFTVFVISRNDSFWIRNKLFPLKKHTFKDISYLDGSDYIKLLSDKIPENSKIGIDKFLYSKFLLELLSRRKDLTFVNGSEIVDEVRSIKDENEIMKMRKSSHINDLAIKELVKHLKVGMTEKEAAYKLSEIYKKLGADGFSFPPIVAFGESSANPHHEVTDKKLTENTIVLIDIGCMKDGYASDMTRTYFFGTPTDEMKKVHNIVKEANEKATKAIKEGVKLSDIDKIARTHISNSGYGKNFTHRLGHFIGLTTHETGEVSPTSEIIAKEGMVFSIEPGIYIPEKFGIRIENLVAVTKNGCEILNKVPHNPYISL</sequence>
<comment type="caution">
    <text evidence="3">The sequence shown here is derived from an EMBL/GenBank/DDBJ whole genome shotgun (WGS) entry which is preliminary data.</text>
</comment>
<feature type="domain" description="Creatinase N-terminal" evidence="2">
    <location>
        <begin position="4"/>
        <end position="128"/>
    </location>
</feature>
<dbReference type="Gene3D" id="3.40.350.10">
    <property type="entry name" value="Creatinase/prolidase N-terminal domain"/>
    <property type="match status" value="1"/>
</dbReference>
<gene>
    <name evidence="3" type="ORF">HMPREF9220_0479</name>
</gene>
<dbReference type="SUPFAM" id="SSF55920">
    <property type="entry name" value="Creatinase/aminopeptidase"/>
    <property type="match status" value="1"/>
</dbReference>
<dbReference type="CDD" id="cd01092">
    <property type="entry name" value="APP-like"/>
    <property type="match status" value="1"/>
</dbReference>